<dbReference type="RefSeq" id="WP_253750312.1">
    <property type="nucleotide sequence ID" value="NZ_JAMZDZ010000001.1"/>
</dbReference>
<feature type="domain" description="MaoC-like" evidence="2">
    <location>
        <begin position="12"/>
        <end position="117"/>
    </location>
</feature>
<evidence type="ECO:0000256" key="1">
    <source>
        <dbReference type="ARBA" id="ARBA00005254"/>
    </source>
</evidence>
<evidence type="ECO:0000259" key="2">
    <source>
        <dbReference type="Pfam" id="PF01575"/>
    </source>
</evidence>
<accession>A0ABV8LTD4</accession>
<comment type="caution">
    <text evidence="3">The sequence shown here is derived from an EMBL/GenBank/DDBJ whole genome shotgun (WGS) entry which is preliminary data.</text>
</comment>
<sequence length="159" mass="17251">MTQTIHVRDLAAQLGEPLGASSWHEITQKQVDLFADATWDHQWIHVDPERAAAGPYGGTIAHGFLTISLAPSLIGEVFVIDGIDMMVNQGLRELKLRAAVPVGSRVRLSATLTGHRPRPRGFTELVLGLVYEVETGDKIQKAATGEIVLLVHEPEESAA</sequence>
<evidence type="ECO:0000313" key="3">
    <source>
        <dbReference type="EMBL" id="MFC4133789.1"/>
    </source>
</evidence>
<dbReference type="InterPro" id="IPR029069">
    <property type="entry name" value="HotDog_dom_sf"/>
</dbReference>
<protein>
    <submittedName>
        <fullName evidence="3">MaoC family dehydratase</fullName>
    </submittedName>
</protein>
<reference evidence="4" key="1">
    <citation type="journal article" date="2019" name="Int. J. Syst. Evol. Microbiol.">
        <title>The Global Catalogue of Microorganisms (GCM) 10K type strain sequencing project: providing services to taxonomists for standard genome sequencing and annotation.</title>
        <authorList>
            <consortium name="The Broad Institute Genomics Platform"/>
            <consortium name="The Broad Institute Genome Sequencing Center for Infectious Disease"/>
            <person name="Wu L."/>
            <person name="Ma J."/>
        </authorList>
    </citation>
    <scope>NUCLEOTIDE SEQUENCE [LARGE SCALE GENOMIC DNA]</scope>
    <source>
        <strain evidence="4">CGMCC 4.7289</strain>
    </source>
</reference>
<dbReference type="PANTHER" id="PTHR42993">
    <property type="entry name" value="MAOC-LIKE DEHYDRATASE DOMAIN-CONTAINING PROTEIN"/>
    <property type="match status" value="1"/>
</dbReference>
<dbReference type="Gene3D" id="3.10.129.10">
    <property type="entry name" value="Hotdog Thioesterase"/>
    <property type="match status" value="1"/>
</dbReference>
<proteinExistence type="inferred from homology"/>
<dbReference type="SUPFAM" id="SSF54637">
    <property type="entry name" value="Thioesterase/thiol ester dehydrase-isomerase"/>
    <property type="match status" value="1"/>
</dbReference>
<comment type="similarity">
    <text evidence="1">Belongs to the enoyl-CoA hydratase/isomerase family.</text>
</comment>
<name>A0ABV8LTD4_9ACTN</name>
<evidence type="ECO:0000313" key="4">
    <source>
        <dbReference type="Proteomes" id="UP001595816"/>
    </source>
</evidence>
<dbReference type="PANTHER" id="PTHR42993:SF1">
    <property type="entry name" value="MAOC-LIKE DEHYDRATASE DOMAIN-CONTAINING PROTEIN"/>
    <property type="match status" value="1"/>
</dbReference>
<keyword evidence="4" id="KW-1185">Reference proteome</keyword>
<dbReference type="EMBL" id="JBHSAY010000013">
    <property type="protein sequence ID" value="MFC4133789.1"/>
    <property type="molecule type" value="Genomic_DNA"/>
</dbReference>
<dbReference type="Pfam" id="PF01575">
    <property type="entry name" value="MaoC_dehydratas"/>
    <property type="match status" value="1"/>
</dbReference>
<dbReference type="Proteomes" id="UP001595816">
    <property type="component" value="Unassembled WGS sequence"/>
</dbReference>
<organism evidence="3 4">
    <name type="scientific">Hamadaea flava</name>
    <dbReference type="NCBI Taxonomy" id="1742688"/>
    <lineage>
        <taxon>Bacteria</taxon>
        <taxon>Bacillati</taxon>
        <taxon>Actinomycetota</taxon>
        <taxon>Actinomycetes</taxon>
        <taxon>Micromonosporales</taxon>
        <taxon>Micromonosporaceae</taxon>
        <taxon>Hamadaea</taxon>
    </lineage>
</organism>
<dbReference type="InterPro" id="IPR002539">
    <property type="entry name" value="MaoC-like_dom"/>
</dbReference>
<dbReference type="CDD" id="cd03450">
    <property type="entry name" value="NodN"/>
    <property type="match status" value="1"/>
</dbReference>
<dbReference type="InterPro" id="IPR039375">
    <property type="entry name" value="NodN-like"/>
</dbReference>
<gene>
    <name evidence="3" type="ORF">ACFOZ4_24520</name>
</gene>